<evidence type="ECO:0000256" key="5">
    <source>
        <dbReference type="ARBA" id="ARBA00022989"/>
    </source>
</evidence>
<evidence type="ECO:0000256" key="7">
    <source>
        <dbReference type="SAM" id="Phobius"/>
    </source>
</evidence>
<dbReference type="InterPro" id="IPR008276">
    <property type="entry name" value="C_nuclsd_transpt"/>
</dbReference>
<keyword evidence="6 7" id="KW-0472">Membrane</keyword>
<evidence type="ECO:0000259" key="10">
    <source>
        <dbReference type="Pfam" id="PF07670"/>
    </source>
</evidence>
<dbReference type="Pfam" id="PF07662">
    <property type="entry name" value="Nucleos_tra2_C"/>
    <property type="match status" value="1"/>
</dbReference>
<dbReference type="PANTHER" id="PTHR10590:SF4">
    <property type="entry name" value="SOLUTE CARRIER FAMILY 28 MEMBER 3"/>
    <property type="match status" value="1"/>
</dbReference>
<evidence type="ECO:0000256" key="4">
    <source>
        <dbReference type="ARBA" id="ARBA00022692"/>
    </source>
</evidence>
<dbReference type="Proteomes" id="UP001595556">
    <property type="component" value="Unassembled WGS sequence"/>
</dbReference>
<evidence type="ECO:0000256" key="3">
    <source>
        <dbReference type="ARBA" id="ARBA00022475"/>
    </source>
</evidence>
<dbReference type="PANTHER" id="PTHR10590">
    <property type="entry name" value="SODIUM/NUCLEOSIDE COTRANSPORTER"/>
    <property type="match status" value="1"/>
</dbReference>
<organism evidence="11 12">
    <name type="scientific">Piscinibacterium candidicorallinum</name>
    <dbReference type="NCBI Taxonomy" id="1793872"/>
    <lineage>
        <taxon>Bacteria</taxon>
        <taxon>Pseudomonadati</taxon>
        <taxon>Pseudomonadota</taxon>
        <taxon>Betaproteobacteria</taxon>
        <taxon>Burkholderiales</taxon>
        <taxon>Piscinibacterium</taxon>
    </lineage>
</organism>
<evidence type="ECO:0000313" key="11">
    <source>
        <dbReference type="EMBL" id="MFC3146160.1"/>
    </source>
</evidence>
<dbReference type="Pfam" id="PF01773">
    <property type="entry name" value="Nucleos_tra2_N"/>
    <property type="match status" value="1"/>
</dbReference>
<comment type="caution">
    <text evidence="11">The sequence shown here is derived from an EMBL/GenBank/DDBJ whole genome shotgun (WGS) entry which is preliminary data.</text>
</comment>
<dbReference type="RefSeq" id="WP_377300443.1">
    <property type="nucleotide sequence ID" value="NZ_CP180191.1"/>
</dbReference>
<gene>
    <name evidence="11" type="ORF">ACFOEN_00735</name>
</gene>
<proteinExistence type="inferred from homology"/>
<feature type="transmembrane region" description="Helical" evidence="7">
    <location>
        <begin position="97"/>
        <end position="120"/>
    </location>
</feature>
<keyword evidence="3" id="KW-1003">Cell membrane</keyword>
<dbReference type="InterPro" id="IPR011657">
    <property type="entry name" value="CNT_C_dom"/>
</dbReference>
<feature type="transmembrane region" description="Helical" evidence="7">
    <location>
        <begin position="355"/>
        <end position="376"/>
    </location>
</feature>
<dbReference type="InterPro" id="IPR002668">
    <property type="entry name" value="CNT_N_dom"/>
</dbReference>
<feature type="transmembrane region" description="Helical" evidence="7">
    <location>
        <begin position="299"/>
        <end position="318"/>
    </location>
</feature>
<feature type="transmembrane region" description="Helical" evidence="7">
    <location>
        <begin position="396"/>
        <end position="413"/>
    </location>
</feature>
<keyword evidence="4 7" id="KW-0812">Transmembrane</keyword>
<name>A0ABV7GXA0_9BURK</name>
<evidence type="ECO:0000259" key="8">
    <source>
        <dbReference type="Pfam" id="PF01773"/>
    </source>
</evidence>
<feature type="transmembrane region" description="Helical" evidence="7">
    <location>
        <begin position="205"/>
        <end position="228"/>
    </location>
</feature>
<feature type="transmembrane region" description="Helical" evidence="7">
    <location>
        <begin position="175"/>
        <end position="199"/>
    </location>
</feature>
<comment type="subcellular location">
    <subcellularLocation>
        <location evidence="1">Cell membrane</location>
        <topology evidence="1">Multi-pass membrane protein</topology>
    </subcellularLocation>
</comment>
<feature type="domain" description="Concentrative nucleoside transporter C-terminal" evidence="9">
    <location>
        <begin position="208"/>
        <end position="410"/>
    </location>
</feature>
<sequence>MSTIQPFLGIILMLALCWAISEDRKAIQWRPVWTGMLLAFVMMLALQKLTGLQPVMAAMNGAVDALAAATRQGTSFVFGYLGGGGTPFAVSNPNAGFVLAFQALPIALVVGALSALLFYWGVLPLVVRGFAWLLKKTMGVGGATGLSAAANVFLGQVEAPLVVKPYLATMTRGELFVVITCGMATIAGTVLVVYAAMLGPLIPGALSHLLICSFVSTPVAIAICALMVPLTPSDDAKVELPEEDRSAIGAITRGTTDALQIVLAIVAMLIVFVALVALANSLLGLLPQVLGAPLTLERVFGWLFAPLAWLIGVPWEEAHVAGNLLGKKTVINEFLAYLDLAGAPGQQLSERSRLLMLYALCGFANFGSLGIALASLRTLLPPDRQAVLASLGLKSILAGLLSTCITAALVALIV</sequence>
<keyword evidence="5 7" id="KW-1133">Transmembrane helix</keyword>
<evidence type="ECO:0000313" key="12">
    <source>
        <dbReference type="Proteomes" id="UP001595556"/>
    </source>
</evidence>
<evidence type="ECO:0000256" key="6">
    <source>
        <dbReference type="ARBA" id="ARBA00023136"/>
    </source>
</evidence>
<evidence type="ECO:0000256" key="1">
    <source>
        <dbReference type="ARBA" id="ARBA00004651"/>
    </source>
</evidence>
<dbReference type="EMBL" id="JBHRTI010000002">
    <property type="protein sequence ID" value="MFC3146160.1"/>
    <property type="molecule type" value="Genomic_DNA"/>
</dbReference>
<accession>A0ABV7GXA0</accession>
<comment type="similarity">
    <text evidence="2">Belongs to the concentrative nucleoside transporter (CNT) (TC 2.A.41) family.</text>
</comment>
<evidence type="ECO:0000256" key="2">
    <source>
        <dbReference type="ARBA" id="ARBA00009033"/>
    </source>
</evidence>
<evidence type="ECO:0000259" key="9">
    <source>
        <dbReference type="Pfam" id="PF07662"/>
    </source>
</evidence>
<keyword evidence="12" id="KW-1185">Reference proteome</keyword>
<reference evidence="12" key="1">
    <citation type="journal article" date="2019" name="Int. J. Syst. Evol. Microbiol.">
        <title>The Global Catalogue of Microorganisms (GCM) 10K type strain sequencing project: providing services to taxonomists for standard genome sequencing and annotation.</title>
        <authorList>
            <consortium name="The Broad Institute Genomics Platform"/>
            <consortium name="The Broad Institute Genome Sequencing Center for Infectious Disease"/>
            <person name="Wu L."/>
            <person name="Ma J."/>
        </authorList>
    </citation>
    <scope>NUCLEOTIDE SEQUENCE [LARGE SCALE GENOMIC DNA]</scope>
    <source>
        <strain evidence="12">KCTC 52168</strain>
    </source>
</reference>
<feature type="transmembrane region" description="Helical" evidence="7">
    <location>
        <begin position="29"/>
        <end position="46"/>
    </location>
</feature>
<feature type="transmembrane region" description="Helical" evidence="7">
    <location>
        <begin position="140"/>
        <end position="163"/>
    </location>
</feature>
<feature type="domain" description="Concentrative nucleoside transporter N-terminal" evidence="8">
    <location>
        <begin position="8"/>
        <end position="81"/>
    </location>
</feature>
<dbReference type="InterPro" id="IPR011642">
    <property type="entry name" value="Gate_dom"/>
</dbReference>
<feature type="transmembrane region" description="Helical" evidence="7">
    <location>
        <begin position="258"/>
        <end position="279"/>
    </location>
</feature>
<dbReference type="Pfam" id="PF07670">
    <property type="entry name" value="Gate"/>
    <property type="match status" value="1"/>
</dbReference>
<protein>
    <submittedName>
        <fullName evidence="11">NupC/NupG family nucleoside CNT transporter</fullName>
    </submittedName>
</protein>
<feature type="domain" description="Nucleoside transporter/FeoB GTPase Gate" evidence="10">
    <location>
        <begin position="101"/>
        <end position="200"/>
    </location>
</feature>